<gene>
    <name evidence="2" type="ORF">TW77_21145</name>
</gene>
<dbReference type="AlphaFoldDB" id="A0A0F4QGS5"/>
<protein>
    <submittedName>
        <fullName evidence="2">Uncharacterized protein</fullName>
    </submittedName>
</protein>
<dbReference type="Proteomes" id="UP000033452">
    <property type="component" value="Unassembled WGS sequence"/>
</dbReference>
<proteinExistence type="predicted"/>
<evidence type="ECO:0000256" key="1">
    <source>
        <dbReference type="SAM" id="SignalP"/>
    </source>
</evidence>
<keyword evidence="3" id="KW-1185">Reference proteome</keyword>
<accession>A0A0F4QGS5</accession>
<feature type="signal peptide" evidence="1">
    <location>
        <begin position="1"/>
        <end position="22"/>
    </location>
</feature>
<sequence length="247" mass="28020">MKQLLLSTALVASGAFGFSAQAGELDPALQAKLDRAQFLYDHGYYQEALKHIQWLFNNGIATDYDFTPHQVSIITLWAAMRDHHEPARISYDRALKDTITQLKRAPHNCAAFDDAEVMMENKNALEDLVTVLENETAEHPQIWQRCWGYSTSLIAVEQTSKPLMDAYLVDLSDHFKAEFIPVIDGLYTQCDDDVDYREACQDSVIDYLTDVSTSFRHAATTHYSLNEAGQIGVLTVQLRLKWQAQDQ</sequence>
<dbReference type="OrthoDB" id="6285345at2"/>
<dbReference type="PATRIC" id="fig|43658.5.peg.4455"/>
<feature type="chain" id="PRO_5002475337" evidence="1">
    <location>
        <begin position="23"/>
        <end position="247"/>
    </location>
</feature>
<evidence type="ECO:0000313" key="2">
    <source>
        <dbReference type="EMBL" id="KJZ05877.1"/>
    </source>
</evidence>
<dbReference type="RefSeq" id="WP_046006946.1">
    <property type="nucleotide sequence ID" value="NZ_JXYA01000059.1"/>
</dbReference>
<name>A0A0F4QGS5_9GAMM</name>
<reference evidence="2 3" key="1">
    <citation type="journal article" date="2015" name="BMC Genomics">
        <title>Genome mining reveals unlocked bioactive potential of marine Gram-negative bacteria.</title>
        <authorList>
            <person name="Machado H."/>
            <person name="Sonnenschein E.C."/>
            <person name="Melchiorsen J."/>
            <person name="Gram L."/>
        </authorList>
    </citation>
    <scope>NUCLEOTIDE SEQUENCE [LARGE SCALE GENOMIC DNA]</scope>
    <source>
        <strain evidence="2 3">S2471</strain>
    </source>
</reference>
<keyword evidence="1" id="KW-0732">Signal</keyword>
<comment type="caution">
    <text evidence="2">The sequence shown here is derived from an EMBL/GenBank/DDBJ whole genome shotgun (WGS) entry which is preliminary data.</text>
</comment>
<dbReference type="EMBL" id="JXYA01000059">
    <property type="protein sequence ID" value="KJZ05877.1"/>
    <property type="molecule type" value="Genomic_DNA"/>
</dbReference>
<evidence type="ECO:0000313" key="3">
    <source>
        <dbReference type="Proteomes" id="UP000033452"/>
    </source>
</evidence>
<organism evidence="2 3">
    <name type="scientific">Pseudoalteromonas rubra</name>
    <dbReference type="NCBI Taxonomy" id="43658"/>
    <lineage>
        <taxon>Bacteria</taxon>
        <taxon>Pseudomonadati</taxon>
        <taxon>Pseudomonadota</taxon>
        <taxon>Gammaproteobacteria</taxon>
        <taxon>Alteromonadales</taxon>
        <taxon>Pseudoalteromonadaceae</taxon>
        <taxon>Pseudoalteromonas</taxon>
    </lineage>
</organism>